<reference evidence="2" key="1">
    <citation type="submission" date="2020-08" db="EMBL/GenBank/DDBJ databases">
        <title>Genome public.</title>
        <authorList>
            <person name="Liu C."/>
            <person name="Sun Q."/>
        </authorList>
    </citation>
    <scope>NUCLEOTIDE SEQUENCE</scope>
    <source>
        <strain evidence="2">BX7</strain>
    </source>
</reference>
<dbReference type="CDD" id="cd04301">
    <property type="entry name" value="NAT_SF"/>
    <property type="match status" value="1"/>
</dbReference>
<dbReference type="GO" id="GO:0004343">
    <property type="term" value="F:glucosamine 6-phosphate N-acetyltransferase activity"/>
    <property type="evidence" value="ECO:0007669"/>
    <property type="project" value="TreeGrafter"/>
</dbReference>
<dbReference type="EMBL" id="JACRSP010000003">
    <property type="protein sequence ID" value="MBC8536576.1"/>
    <property type="molecule type" value="Genomic_DNA"/>
</dbReference>
<gene>
    <name evidence="2" type="ORF">H8695_07750</name>
</gene>
<sequence length="145" mass="16256">MKTEIIRARTAVDMAAVRQIRSQVFILEQQVPPELEWDELEERAVHVLCRRDGAPAAAGRLVVTDGRAKIGRVAVLKRYRGQGLGAAVCRKLIEIAHDEGAREIYLNAQLHARGFYEKLGFTARGEIFEEAGIDHVRMVYDEPCG</sequence>
<dbReference type="InterPro" id="IPR039143">
    <property type="entry name" value="GNPNAT1-like"/>
</dbReference>
<accession>A0A926DEW9</accession>
<dbReference type="Proteomes" id="UP000620366">
    <property type="component" value="Unassembled WGS sequence"/>
</dbReference>
<dbReference type="PANTHER" id="PTHR13355:SF11">
    <property type="entry name" value="GLUCOSAMINE 6-PHOSPHATE N-ACETYLTRANSFERASE"/>
    <property type="match status" value="1"/>
</dbReference>
<dbReference type="PROSITE" id="PS51186">
    <property type="entry name" value="GNAT"/>
    <property type="match status" value="1"/>
</dbReference>
<dbReference type="InterPro" id="IPR016181">
    <property type="entry name" value="Acyl_CoA_acyltransferase"/>
</dbReference>
<organism evidence="2 3">
    <name type="scientific">Feifania hominis</name>
    <dbReference type="NCBI Taxonomy" id="2763660"/>
    <lineage>
        <taxon>Bacteria</taxon>
        <taxon>Bacillati</taxon>
        <taxon>Bacillota</taxon>
        <taxon>Clostridia</taxon>
        <taxon>Eubacteriales</taxon>
        <taxon>Feifaniaceae</taxon>
        <taxon>Feifania</taxon>
    </lineage>
</organism>
<dbReference type="PANTHER" id="PTHR13355">
    <property type="entry name" value="GLUCOSAMINE 6-PHOSPHATE N-ACETYLTRANSFERASE"/>
    <property type="match status" value="1"/>
</dbReference>
<feature type="domain" description="N-acetyltransferase" evidence="1">
    <location>
        <begin position="4"/>
        <end position="143"/>
    </location>
</feature>
<dbReference type="InterPro" id="IPR000182">
    <property type="entry name" value="GNAT_dom"/>
</dbReference>
<dbReference type="Pfam" id="PF13673">
    <property type="entry name" value="Acetyltransf_10"/>
    <property type="match status" value="1"/>
</dbReference>
<keyword evidence="3" id="KW-1185">Reference proteome</keyword>
<dbReference type="AlphaFoldDB" id="A0A926DEW9"/>
<evidence type="ECO:0000259" key="1">
    <source>
        <dbReference type="PROSITE" id="PS51186"/>
    </source>
</evidence>
<protein>
    <submittedName>
        <fullName evidence="2">GNAT family N-acetyltransferase</fullName>
    </submittedName>
</protein>
<evidence type="ECO:0000313" key="3">
    <source>
        <dbReference type="Proteomes" id="UP000620366"/>
    </source>
</evidence>
<comment type="caution">
    <text evidence="2">The sequence shown here is derived from an EMBL/GenBank/DDBJ whole genome shotgun (WGS) entry which is preliminary data.</text>
</comment>
<dbReference type="RefSeq" id="WP_249300417.1">
    <property type="nucleotide sequence ID" value="NZ_JACRSP010000003.1"/>
</dbReference>
<proteinExistence type="predicted"/>
<dbReference type="Gene3D" id="3.40.630.30">
    <property type="match status" value="1"/>
</dbReference>
<evidence type="ECO:0000313" key="2">
    <source>
        <dbReference type="EMBL" id="MBC8536576.1"/>
    </source>
</evidence>
<dbReference type="SUPFAM" id="SSF55729">
    <property type="entry name" value="Acyl-CoA N-acyltransferases (Nat)"/>
    <property type="match status" value="1"/>
</dbReference>
<name>A0A926DEW9_9FIRM</name>